<dbReference type="AlphaFoldDB" id="A0A1I7Y173"/>
<sequence length="33" mass="3621">MYMTSYVAASTYLMLKLGQAIKMRTSSTASDTV</sequence>
<keyword evidence="1" id="KW-1185">Reference proteome</keyword>
<accession>A0A1I7Y173</accession>
<dbReference type="Proteomes" id="UP000095287">
    <property type="component" value="Unplaced"/>
</dbReference>
<reference evidence="2" key="1">
    <citation type="submission" date="2016-11" db="UniProtKB">
        <authorList>
            <consortium name="WormBaseParasite"/>
        </authorList>
    </citation>
    <scope>IDENTIFICATION</scope>
</reference>
<evidence type="ECO:0000313" key="1">
    <source>
        <dbReference type="Proteomes" id="UP000095287"/>
    </source>
</evidence>
<name>A0A1I7Y173_9BILA</name>
<dbReference type="WBParaSite" id="L893_g11557.t1">
    <property type="protein sequence ID" value="L893_g11557.t1"/>
    <property type="gene ID" value="L893_g11557"/>
</dbReference>
<organism evidence="1 2">
    <name type="scientific">Steinernema glaseri</name>
    <dbReference type="NCBI Taxonomy" id="37863"/>
    <lineage>
        <taxon>Eukaryota</taxon>
        <taxon>Metazoa</taxon>
        <taxon>Ecdysozoa</taxon>
        <taxon>Nematoda</taxon>
        <taxon>Chromadorea</taxon>
        <taxon>Rhabditida</taxon>
        <taxon>Tylenchina</taxon>
        <taxon>Panagrolaimomorpha</taxon>
        <taxon>Strongyloidoidea</taxon>
        <taxon>Steinernematidae</taxon>
        <taxon>Steinernema</taxon>
    </lineage>
</organism>
<protein>
    <submittedName>
        <fullName evidence="2">Uncharacterized protein</fullName>
    </submittedName>
</protein>
<evidence type="ECO:0000313" key="2">
    <source>
        <dbReference type="WBParaSite" id="L893_g11557.t1"/>
    </source>
</evidence>
<proteinExistence type="predicted"/>